<protein>
    <submittedName>
        <fullName evidence="3">Tetratricopeptide repeat protein</fullName>
    </submittedName>
</protein>
<dbReference type="InterPro" id="IPR011990">
    <property type="entry name" value="TPR-like_helical_dom_sf"/>
</dbReference>
<comment type="caution">
    <text evidence="3">The sequence shown here is derived from an EMBL/GenBank/DDBJ whole genome shotgun (WGS) entry which is preliminary data.</text>
</comment>
<evidence type="ECO:0000313" key="3">
    <source>
        <dbReference type="EMBL" id="PWL00155.1"/>
    </source>
</evidence>
<gene>
    <name evidence="3" type="ORF">B0H50_11225</name>
</gene>
<feature type="signal peptide" evidence="2">
    <location>
        <begin position="1"/>
        <end position="25"/>
    </location>
</feature>
<dbReference type="PANTHER" id="PTHR12558:SF13">
    <property type="entry name" value="CELL DIVISION CYCLE PROTEIN 27 HOMOLOG"/>
    <property type="match status" value="1"/>
</dbReference>
<keyword evidence="2" id="KW-0732">Signal</keyword>
<dbReference type="PANTHER" id="PTHR12558">
    <property type="entry name" value="CELL DIVISION CYCLE 16,23,27"/>
    <property type="match status" value="1"/>
</dbReference>
<dbReference type="RefSeq" id="WP_109587481.1">
    <property type="nucleotide sequence ID" value="NZ_QGHD01000012.1"/>
</dbReference>
<evidence type="ECO:0000256" key="2">
    <source>
        <dbReference type="SAM" id="SignalP"/>
    </source>
</evidence>
<dbReference type="Gene3D" id="1.25.40.10">
    <property type="entry name" value="Tetratricopeptide repeat domain"/>
    <property type="match status" value="4"/>
</dbReference>
<organism evidence="3 4">
    <name type="scientific">Hallerella porci</name>
    <dbReference type="NCBI Taxonomy" id="1945871"/>
    <lineage>
        <taxon>Bacteria</taxon>
        <taxon>Pseudomonadati</taxon>
        <taxon>Fibrobacterota</taxon>
        <taxon>Fibrobacteria</taxon>
        <taxon>Fibrobacterales</taxon>
        <taxon>Fibrobacteraceae</taxon>
        <taxon>Hallerella</taxon>
    </lineage>
</organism>
<evidence type="ECO:0000313" key="4">
    <source>
        <dbReference type="Proteomes" id="UP000245523"/>
    </source>
</evidence>
<dbReference type="InterPro" id="IPR019734">
    <property type="entry name" value="TPR_rpt"/>
</dbReference>
<dbReference type="PROSITE" id="PS50005">
    <property type="entry name" value="TPR"/>
    <property type="match status" value="2"/>
</dbReference>
<dbReference type="SMART" id="SM00028">
    <property type="entry name" value="TPR"/>
    <property type="match status" value="4"/>
</dbReference>
<evidence type="ECO:0000256" key="1">
    <source>
        <dbReference type="PROSITE-ProRule" id="PRU00339"/>
    </source>
</evidence>
<dbReference type="PROSITE" id="PS51257">
    <property type="entry name" value="PROKAR_LIPOPROTEIN"/>
    <property type="match status" value="1"/>
</dbReference>
<dbReference type="Pfam" id="PF13181">
    <property type="entry name" value="TPR_8"/>
    <property type="match status" value="2"/>
</dbReference>
<dbReference type="Proteomes" id="UP000245523">
    <property type="component" value="Unassembled WGS sequence"/>
</dbReference>
<sequence length="643" mass="72587">MRRLWISLFAVCVFAFVACSGSRKAEPTVDAPTKTAAAPKKVYAQPRYPVKLDSAELLRLEIAHGSFLRAIALQAQGENAIAEQFMQHAYAADPENRFLAFSVLELMEERGATAEAAQLAEKAKNLKGKKTSTQYALLGRIYGEQSNLDSAVVYYKKAVDASDQNLHAAYEYALLLEITRDYDELSRIYGILLPQIGYPQSILERQISLLATAKKDSALADLFGEVYEARGDRSFLENRIRLLLAMKHFEDALKSVEEFRADSAYADDSLSVRFVMAVYSGLKQDSVALDTLREIYKRNPERGDVLLDLSLFETKLGKKEQAIIHWQRLSGMETYAAISFGMLSAYALESGDSAQSLTYLEKAYEKAPMAYRNKLLVRYSADKNYAKAYAILDKALLPNEKYDTIRTQLMTDGKLEEMRKLDLEIAMDKAKLYYEYGTLLQMNAEDLERAPTTQARKDSAMTLRKQATDQYVKAGNIGGDSQNLLFAYGSNLLMFGMVDSAIVVFKRIFSLYPMDVVAKNHLGYTLVDLNRNAEEVKWGSKLIDDAIQQDPKNIAYRDSKAWALYRVGKFEEALKIMEGIEAEKDSLSDEMMHDPSIFSHMAAICEALALKKRAVEYYEKVLTIDPQNENAKSRIEILKKKEE</sequence>
<feature type="repeat" description="TPR" evidence="1">
    <location>
        <begin position="595"/>
        <end position="628"/>
    </location>
</feature>
<proteinExistence type="predicted"/>
<keyword evidence="4" id="KW-1185">Reference proteome</keyword>
<feature type="repeat" description="TPR" evidence="1">
    <location>
        <begin position="132"/>
        <end position="165"/>
    </location>
</feature>
<dbReference type="EMBL" id="QGHD01000012">
    <property type="protein sequence ID" value="PWL00155.1"/>
    <property type="molecule type" value="Genomic_DNA"/>
</dbReference>
<feature type="chain" id="PRO_5046758452" evidence="2">
    <location>
        <begin position="26"/>
        <end position="643"/>
    </location>
</feature>
<name>A0ABX5LLU3_9BACT</name>
<dbReference type="SUPFAM" id="SSF48452">
    <property type="entry name" value="TPR-like"/>
    <property type="match status" value="2"/>
</dbReference>
<reference evidence="3 4" key="1">
    <citation type="submission" date="2018-05" db="EMBL/GenBank/DDBJ databases">
        <title>Animal gut microbial communities from fecal samples from Wisconsin, USA.</title>
        <authorList>
            <person name="Neumann A."/>
        </authorList>
    </citation>
    <scope>NUCLEOTIDE SEQUENCE [LARGE SCALE GENOMIC DNA]</scope>
    <source>
        <strain evidence="3 4">UWS4</strain>
    </source>
</reference>
<accession>A0ABX5LLU3</accession>
<keyword evidence="1" id="KW-0802">TPR repeat</keyword>